<dbReference type="Pfam" id="PF06151">
    <property type="entry name" value="Trehalose_recp"/>
    <property type="match status" value="1"/>
</dbReference>
<evidence type="ECO:0000313" key="3">
    <source>
        <dbReference type="Proteomes" id="UP001154078"/>
    </source>
</evidence>
<feature type="transmembrane region" description="Helical" evidence="1">
    <location>
        <begin position="174"/>
        <end position="200"/>
    </location>
</feature>
<feature type="transmembrane region" description="Helical" evidence="1">
    <location>
        <begin position="317"/>
        <end position="336"/>
    </location>
</feature>
<evidence type="ECO:0000256" key="1">
    <source>
        <dbReference type="SAM" id="Phobius"/>
    </source>
</evidence>
<name>A0A9P0AQ59_BRAAE</name>
<accession>A0A9P0AQ59</accession>
<reference evidence="2" key="1">
    <citation type="submission" date="2021-12" db="EMBL/GenBank/DDBJ databases">
        <authorList>
            <person name="King R."/>
        </authorList>
    </citation>
    <scope>NUCLEOTIDE SEQUENCE</scope>
</reference>
<feature type="transmembrane region" description="Helical" evidence="1">
    <location>
        <begin position="12"/>
        <end position="32"/>
    </location>
</feature>
<dbReference type="AlphaFoldDB" id="A0A9P0AQ59"/>
<dbReference type="Proteomes" id="UP001154078">
    <property type="component" value="Chromosome 1"/>
</dbReference>
<protein>
    <recommendedName>
        <fullName evidence="4">Gustatory receptor</fullName>
    </recommendedName>
</protein>
<feature type="transmembrane region" description="Helical" evidence="1">
    <location>
        <begin position="44"/>
        <end position="65"/>
    </location>
</feature>
<keyword evidence="1" id="KW-0812">Transmembrane</keyword>
<feature type="transmembrane region" description="Helical" evidence="1">
    <location>
        <begin position="234"/>
        <end position="255"/>
    </location>
</feature>
<keyword evidence="1" id="KW-0472">Membrane</keyword>
<feature type="transmembrane region" description="Helical" evidence="1">
    <location>
        <begin position="137"/>
        <end position="162"/>
    </location>
</feature>
<feature type="transmembrane region" description="Helical" evidence="1">
    <location>
        <begin position="71"/>
        <end position="91"/>
    </location>
</feature>
<dbReference type="OrthoDB" id="6715617at2759"/>
<dbReference type="GO" id="GO:0016020">
    <property type="term" value="C:membrane"/>
    <property type="evidence" value="ECO:0007669"/>
    <property type="project" value="InterPro"/>
</dbReference>
<dbReference type="EMBL" id="OV121132">
    <property type="protein sequence ID" value="CAH0547702.1"/>
    <property type="molecule type" value="Genomic_DNA"/>
</dbReference>
<keyword evidence="3" id="KW-1185">Reference proteome</keyword>
<evidence type="ECO:0000313" key="2">
    <source>
        <dbReference type="EMBL" id="CAH0547702.1"/>
    </source>
</evidence>
<dbReference type="GO" id="GO:0008527">
    <property type="term" value="F:taste receptor activity"/>
    <property type="evidence" value="ECO:0007669"/>
    <property type="project" value="InterPro"/>
</dbReference>
<dbReference type="InterPro" id="IPR009318">
    <property type="entry name" value="Gustatory_rcpt"/>
</dbReference>
<proteinExistence type="predicted"/>
<feature type="transmembrane region" description="Helical" evidence="1">
    <location>
        <begin position="261"/>
        <end position="280"/>
    </location>
</feature>
<organism evidence="2 3">
    <name type="scientific">Brassicogethes aeneus</name>
    <name type="common">Rape pollen beetle</name>
    <name type="synonym">Meligethes aeneus</name>
    <dbReference type="NCBI Taxonomy" id="1431903"/>
    <lineage>
        <taxon>Eukaryota</taxon>
        <taxon>Metazoa</taxon>
        <taxon>Ecdysozoa</taxon>
        <taxon>Arthropoda</taxon>
        <taxon>Hexapoda</taxon>
        <taxon>Insecta</taxon>
        <taxon>Pterygota</taxon>
        <taxon>Neoptera</taxon>
        <taxon>Endopterygota</taxon>
        <taxon>Coleoptera</taxon>
        <taxon>Polyphaga</taxon>
        <taxon>Cucujiformia</taxon>
        <taxon>Nitidulidae</taxon>
        <taxon>Meligethinae</taxon>
        <taxon>Brassicogethes</taxon>
    </lineage>
</organism>
<keyword evidence="1" id="KW-1133">Transmembrane helix</keyword>
<gene>
    <name evidence="2" type="ORF">MELIAE_LOCUS1636</name>
</gene>
<evidence type="ECO:0008006" key="4">
    <source>
        <dbReference type="Google" id="ProtNLM"/>
    </source>
</evidence>
<sequence>MRLTVAMKGFYWYFRPLAILAKIFGVFPLQNIFAVNPEKLKHQYFSLSFLYTLVIGGIYVAVMVYFSGLVYQSIIVVKTSIFVILVVYIILGRSFLSFGFSQAHGRKLLRLIRLLDTFDQRKHDYLCIKNINLFTNVVFWTVLPGLVCLSVLAFCFLCYGELIHSVLPTDVEQINGLMVSVCFGFLSVWQTVPIFTFLYFGLKIRSNFDEINDTVRMKKYTGSFLEDIKSLSNLYSQVIFAFYVTAMSYCSGFMLNVKTSIFVLVVVYVILGRSFLSFGFSQTHGKKLIQLIRILDAFDKKKEYILITKHNSVFLNILKWTVLPTIVCLFTLFSGFTNYAQLMHSVLPNILSEFNGYEIVHLFNGIRLSSITPESLLEIRMMMIQLNLCPVEVTAAGFFVLDKSKLASVSKPKQKCCPTNINHALCIQP</sequence>